<feature type="binding site" evidence="8">
    <location>
        <position position="158"/>
    </location>
    <ligand>
        <name>1-deoxy-D-xylulose 5-phosphate</name>
        <dbReference type="ChEBI" id="CHEBI:57792"/>
    </ligand>
</feature>
<dbReference type="EMBL" id="PVNS01000006">
    <property type="protein sequence ID" value="PRO65728.1"/>
    <property type="molecule type" value="Genomic_DNA"/>
</dbReference>
<protein>
    <recommendedName>
        <fullName evidence="3 8">Thiazole synthase</fullName>
        <ecNumber evidence="3 8">2.8.1.10</ecNumber>
    </recommendedName>
</protein>
<comment type="caution">
    <text evidence="11">The sequence shown here is derived from an EMBL/GenBank/DDBJ whole genome shotgun (WGS) entry which is preliminary data.</text>
</comment>
<dbReference type="InterPro" id="IPR033983">
    <property type="entry name" value="Thiazole_synthase_ThiG"/>
</dbReference>
<feature type="compositionally biased region" description="Polar residues" evidence="9">
    <location>
        <begin position="245"/>
        <end position="257"/>
    </location>
</feature>
<dbReference type="Gene3D" id="3.20.20.70">
    <property type="entry name" value="Aldolase class I"/>
    <property type="match status" value="1"/>
</dbReference>
<evidence type="ECO:0000256" key="8">
    <source>
        <dbReference type="HAMAP-Rule" id="MF_00443"/>
    </source>
</evidence>
<evidence type="ECO:0000256" key="3">
    <source>
        <dbReference type="ARBA" id="ARBA00011960"/>
    </source>
</evidence>
<evidence type="ECO:0000256" key="6">
    <source>
        <dbReference type="ARBA" id="ARBA00023270"/>
    </source>
</evidence>
<evidence type="ECO:0000256" key="7">
    <source>
        <dbReference type="ARBA" id="ARBA00049897"/>
    </source>
</evidence>
<dbReference type="InterPro" id="IPR008867">
    <property type="entry name" value="ThiG"/>
</dbReference>
<comment type="subunit">
    <text evidence="8">Homotetramer. Forms heterodimers with either ThiH or ThiS.</text>
</comment>
<dbReference type="UniPathway" id="UPA00060"/>
<feature type="binding site" evidence="8">
    <location>
        <begin position="206"/>
        <end position="207"/>
    </location>
    <ligand>
        <name>1-deoxy-D-xylulose 5-phosphate</name>
        <dbReference type="ChEBI" id="CHEBI:57792"/>
    </ligand>
</feature>
<comment type="subcellular location">
    <subcellularLocation>
        <location evidence="8">Cytoplasm</location>
    </subcellularLocation>
</comment>
<dbReference type="CDD" id="cd04728">
    <property type="entry name" value="ThiG"/>
    <property type="match status" value="1"/>
</dbReference>
<dbReference type="AlphaFoldDB" id="A0A2P6MHI9"/>
<comment type="similarity">
    <text evidence="8">Belongs to the ThiG family.</text>
</comment>
<dbReference type="RefSeq" id="WP_105958825.1">
    <property type="nucleotide sequence ID" value="NZ_PVNS01000006.1"/>
</dbReference>
<dbReference type="InterPro" id="IPR013785">
    <property type="entry name" value="Aldolase_TIM"/>
</dbReference>
<gene>
    <name evidence="8" type="primary">thiG</name>
    <name evidence="11" type="ORF">C6I21_07455</name>
</gene>
<feature type="active site" description="Schiff-base intermediate with DXP" evidence="8">
    <location>
        <position position="97"/>
    </location>
</feature>
<evidence type="ECO:0000256" key="1">
    <source>
        <dbReference type="ARBA" id="ARBA00002834"/>
    </source>
</evidence>
<keyword evidence="6 8" id="KW-0704">Schiff base</keyword>
<organism evidence="11 12">
    <name type="scientific">Alkalicoccus urumqiensis</name>
    <name type="common">Bacillus urumqiensis</name>
    <dbReference type="NCBI Taxonomy" id="1548213"/>
    <lineage>
        <taxon>Bacteria</taxon>
        <taxon>Bacillati</taxon>
        <taxon>Bacillota</taxon>
        <taxon>Bacilli</taxon>
        <taxon>Bacillales</taxon>
        <taxon>Bacillaceae</taxon>
        <taxon>Alkalicoccus</taxon>
    </lineage>
</organism>
<evidence type="ECO:0000313" key="11">
    <source>
        <dbReference type="EMBL" id="PRO65728.1"/>
    </source>
</evidence>
<keyword evidence="8" id="KW-0963">Cytoplasm</keyword>
<evidence type="ECO:0000256" key="4">
    <source>
        <dbReference type="ARBA" id="ARBA00022679"/>
    </source>
</evidence>
<dbReference type="GO" id="GO:0009229">
    <property type="term" value="P:thiamine diphosphate biosynthetic process"/>
    <property type="evidence" value="ECO:0007669"/>
    <property type="project" value="UniProtKB-UniRule"/>
</dbReference>
<dbReference type="SUPFAM" id="SSF110399">
    <property type="entry name" value="ThiG-like"/>
    <property type="match status" value="1"/>
</dbReference>
<comment type="function">
    <text evidence="1 8">Catalyzes the rearrangement of 1-deoxy-D-xylulose 5-phosphate (DXP) to produce the thiazole phosphate moiety of thiamine. Sulfur is provided by the thiocarboxylate moiety of the carrier protein ThiS. In vitro, sulfur can be provided by H(2)S.</text>
</comment>
<evidence type="ECO:0000256" key="2">
    <source>
        <dbReference type="ARBA" id="ARBA00004948"/>
    </source>
</evidence>
<comment type="catalytic activity">
    <reaction evidence="7 8">
        <text>[ThiS sulfur-carrier protein]-C-terminal-Gly-aminoethanethioate + 2-iminoacetate + 1-deoxy-D-xylulose 5-phosphate = [ThiS sulfur-carrier protein]-C-terminal Gly-Gly + 2-[(2R,5Z)-2-carboxy-4-methylthiazol-5(2H)-ylidene]ethyl phosphate + 2 H2O + H(+)</text>
        <dbReference type="Rhea" id="RHEA:26297"/>
        <dbReference type="Rhea" id="RHEA-COMP:12909"/>
        <dbReference type="Rhea" id="RHEA-COMP:19908"/>
        <dbReference type="ChEBI" id="CHEBI:15377"/>
        <dbReference type="ChEBI" id="CHEBI:15378"/>
        <dbReference type="ChEBI" id="CHEBI:57792"/>
        <dbReference type="ChEBI" id="CHEBI:62899"/>
        <dbReference type="ChEBI" id="CHEBI:77846"/>
        <dbReference type="ChEBI" id="CHEBI:90778"/>
        <dbReference type="ChEBI" id="CHEBI:232372"/>
        <dbReference type="EC" id="2.8.1.10"/>
    </reaction>
</comment>
<feature type="binding site" evidence="8">
    <location>
        <begin position="184"/>
        <end position="185"/>
    </location>
    <ligand>
        <name>1-deoxy-D-xylulose 5-phosphate</name>
        <dbReference type="ChEBI" id="CHEBI:57792"/>
    </ligand>
</feature>
<reference evidence="11 12" key="1">
    <citation type="submission" date="2018-03" db="EMBL/GenBank/DDBJ databases">
        <title>Bacillus urumqiensis sp. nov., a moderately haloalkaliphilic bacterium isolated from a salt lake.</title>
        <authorList>
            <person name="Zhao B."/>
            <person name="Liao Z."/>
        </authorList>
    </citation>
    <scope>NUCLEOTIDE SEQUENCE [LARGE SCALE GENOMIC DNA]</scope>
    <source>
        <strain evidence="11 12">BZ-SZ-XJ18</strain>
    </source>
</reference>
<dbReference type="Proteomes" id="UP000243650">
    <property type="component" value="Unassembled WGS sequence"/>
</dbReference>
<dbReference type="PANTHER" id="PTHR34266">
    <property type="entry name" value="THIAZOLE SYNTHASE"/>
    <property type="match status" value="1"/>
</dbReference>
<sequence length="257" mass="26889">MSVLQIGEKTLQSRLLLGTGKYRTPEEQVEAVEASGTGVLTFAVRRIPLDNAREETFQGLDLARYEMLPNTAGADTAEEALRTARLAREAGLCDMIKVEVIGCSETLLPDPVETIKATRMLVEDGFTVLTYTSDDVVLAKRVQEAGCHAVMPAAAPIGSGLGIVNPYNLKQIIAQAQVPVIVDAGIGTPSHAAQAMEMGADGVLLNSAVAGAGDPEKMAEAMKAAVTAGRLAFESGPIPPRDTAFASSPQTGVSRPS</sequence>
<keyword evidence="4 8" id="KW-0808">Transferase</keyword>
<feature type="domain" description="Thiazole synthase ThiG" evidence="10">
    <location>
        <begin position="5"/>
        <end position="249"/>
    </location>
</feature>
<dbReference type="PANTHER" id="PTHR34266:SF2">
    <property type="entry name" value="THIAZOLE SYNTHASE"/>
    <property type="match status" value="1"/>
</dbReference>
<name>A0A2P6MHI9_ALKUR</name>
<dbReference type="EC" id="2.8.1.10" evidence="3 8"/>
<dbReference type="GO" id="GO:1990107">
    <property type="term" value="F:thiazole synthase activity"/>
    <property type="evidence" value="ECO:0007669"/>
    <property type="project" value="UniProtKB-EC"/>
</dbReference>
<evidence type="ECO:0000313" key="12">
    <source>
        <dbReference type="Proteomes" id="UP000243650"/>
    </source>
</evidence>
<evidence type="ECO:0000259" key="10">
    <source>
        <dbReference type="Pfam" id="PF05690"/>
    </source>
</evidence>
<evidence type="ECO:0000256" key="5">
    <source>
        <dbReference type="ARBA" id="ARBA00022977"/>
    </source>
</evidence>
<accession>A0A2P6MHI9</accession>
<comment type="pathway">
    <text evidence="2 8">Cofactor biosynthesis; thiamine diphosphate biosynthesis.</text>
</comment>
<dbReference type="HAMAP" id="MF_00443">
    <property type="entry name" value="ThiG"/>
    <property type="match status" value="1"/>
</dbReference>
<dbReference type="OrthoDB" id="9805935at2"/>
<proteinExistence type="inferred from homology"/>
<keyword evidence="12" id="KW-1185">Reference proteome</keyword>
<keyword evidence="5 8" id="KW-0784">Thiamine biosynthesis</keyword>
<feature type="region of interest" description="Disordered" evidence="9">
    <location>
        <begin position="233"/>
        <end position="257"/>
    </location>
</feature>
<dbReference type="Pfam" id="PF05690">
    <property type="entry name" value="ThiG"/>
    <property type="match status" value="1"/>
</dbReference>
<dbReference type="GO" id="GO:0005737">
    <property type="term" value="C:cytoplasm"/>
    <property type="evidence" value="ECO:0007669"/>
    <property type="project" value="UniProtKB-SubCell"/>
</dbReference>
<evidence type="ECO:0000256" key="9">
    <source>
        <dbReference type="SAM" id="MobiDB-lite"/>
    </source>
</evidence>